<evidence type="ECO:0000313" key="2">
    <source>
        <dbReference type="Proteomes" id="UP000652761"/>
    </source>
</evidence>
<dbReference type="AlphaFoldDB" id="A0A843WPD8"/>
<reference evidence="1" key="1">
    <citation type="submission" date="2017-07" db="EMBL/GenBank/DDBJ databases">
        <title>Taro Niue Genome Assembly and Annotation.</title>
        <authorList>
            <person name="Atibalentja N."/>
            <person name="Keating K."/>
            <person name="Fields C.J."/>
        </authorList>
    </citation>
    <scope>NUCLEOTIDE SEQUENCE</scope>
    <source>
        <strain evidence="1">Niue_2</strain>
        <tissue evidence="1">Leaf</tissue>
    </source>
</reference>
<evidence type="ECO:0000313" key="1">
    <source>
        <dbReference type="EMBL" id="MQM11799.1"/>
    </source>
</evidence>
<sequence>MQTDLEKAEDWASRETVSCVDLSTGDLVLSTGRTCLSTDGIIPVDRCTQTERMEFERTQTEISTFDHHWVEKKEVVPFGISWHDVELEISLKHSGLLEEMIRPINTILSEIKRQSIKSSQIRIRFKRLPKHNR</sequence>
<proteinExistence type="predicted"/>
<organism evidence="1 2">
    <name type="scientific">Colocasia esculenta</name>
    <name type="common">Wild taro</name>
    <name type="synonym">Arum esculentum</name>
    <dbReference type="NCBI Taxonomy" id="4460"/>
    <lineage>
        <taxon>Eukaryota</taxon>
        <taxon>Viridiplantae</taxon>
        <taxon>Streptophyta</taxon>
        <taxon>Embryophyta</taxon>
        <taxon>Tracheophyta</taxon>
        <taxon>Spermatophyta</taxon>
        <taxon>Magnoliopsida</taxon>
        <taxon>Liliopsida</taxon>
        <taxon>Araceae</taxon>
        <taxon>Aroideae</taxon>
        <taxon>Colocasieae</taxon>
        <taxon>Colocasia</taxon>
    </lineage>
</organism>
<comment type="caution">
    <text evidence="1">The sequence shown here is derived from an EMBL/GenBank/DDBJ whole genome shotgun (WGS) entry which is preliminary data.</text>
</comment>
<accession>A0A843WPD8</accession>
<dbReference type="Proteomes" id="UP000652761">
    <property type="component" value="Unassembled WGS sequence"/>
</dbReference>
<protein>
    <submittedName>
        <fullName evidence="1">Uncharacterized protein</fullName>
    </submittedName>
</protein>
<dbReference type="EMBL" id="NMUH01005102">
    <property type="protein sequence ID" value="MQM11799.1"/>
    <property type="molecule type" value="Genomic_DNA"/>
</dbReference>
<gene>
    <name evidence="1" type="ORF">Taro_044710</name>
</gene>
<keyword evidence="2" id="KW-1185">Reference proteome</keyword>
<name>A0A843WPD8_COLES</name>